<dbReference type="RefSeq" id="WP_135012978.1">
    <property type="nucleotide sequence ID" value="NZ_JADGLK010000025.1"/>
</dbReference>
<keyword evidence="2" id="KW-0489">Methyltransferase</keyword>
<dbReference type="InterPro" id="IPR029063">
    <property type="entry name" value="SAM-dependent_MTases_sf"/>
</dbReference>
<dbReference type="Gene3D" id="3.40.50.150">
    <property type="entry name" value="Vaccinia Virus protein VP39"/>
    <property type="match status" value="1"/>
</dbReference>
<organism evidence="2 3">
    <name type="scientific">Rothia nasimurium</name>
    <dbReference type="NCBI Taxonomy" id="85336"/>
    <lineage>
        <taxon>Bacteria</taxon>
        <taxon>Bacillati</taxon>
        <taxon>Actinomycetota</taxon>
        <taxon>Actinomycetes</taxon>
        <taxon>Micrococcales</taxon>
        <taxon>Micrococcaceae</taxon>
        <taxon>Rothia</taxon>
    </lineage>
</organism>
<dbReference type="InterPro" id="IPR025714">
    <property type="entry name" value="Methyltranfer_dom"/>
</dbReference>
<reference evidence="2 3" key="1">
    <citation type="submission" date="2019-03" db="EMBL/GenBank/DDBJ databases">
        <title>Diversity of the mouse oral microbiome.</title>
        <authorList>
            <person name="Joseph S."/>
            <person name="Aduse-Opoku J."/>
            <person name="Curtis M."/>
            <person name="Wade W."/>
            <person name="Hashim A."/>
        </authorList>
    </citation>
    <scope>NUCLEOTIDE SEQUENCE [LARGE SCALE GENOMIC DNA]</scope>
    <source>
        <strain evidence="3">irhom_31</strain>
    </source>
</reference>
<keyword evidence="2" id="KW-0808">Transferase</keyword>
<sequence>MDKFFGPFSWIADSNKNLQHEGHYGPTMSHFMKDTSWNQEWDIKALSESITTIPESKILDIGCGDGRIAYRLQQNGAQGTFYGIDLSEAAYKNYQSRASEFKIFEEYIQGDIFSHPFSTDFDVAYIGSVSINCFTDINSVFELIRKAKEITCPTGVLVVSAFTSESEKKIRNISGTISAENYIGETGKEQLMWRGFHYDPPFIRHNSYVDDDRADGVVATLMSSVERLWIDKDIVDIAKIAGWNLRSTIPCYVGDGGAEGLEVSTLTFHK</sequence>
<dbReference type="Pfam" id="PF13847">
    <property type="entry name" value="Methyltransf_31"/>
    <property type="match status" value="1"/>
</dbReference>
<dbReference type="CDD" id="cd02440">
    <property type="entry name" value="AdoMet_MTases"/>
    <property type="match status" value="1"/>
</dbReference>
<name>A0A4Y9F461_9MICC</name>
<evidence type="ECO:0000259" key="1">
    <source>
        <dbReference type="Pfam" id="PF13847"/>
    </source>
</evidence>
<evidence type="ECO:0000313" key="3">
    <source>
        <dbReference type="Proteomes" id="UP000297951"/>
    </source>
</evidence>
<evidence type="ECO:0000313" key="2">
    <source>
        <dbReference type="EMBL" id="TFU21890.1"/>
    </source>
</evidence>
<dbReference type="AlphaFoldDB" id="A0A4Y9F461"/>
<dbReference type="OrthoDB" id="7062303at2"/>
<feature type="domain" description="Methyltransferase" evidence="1">
    <location>
        <begin position="56"/>
        <end position="169"/>
    </location>
</feature>
<dbReference type="Proteomes" id="UP000297951">
    <property type="component" value="Unassembled WGS sequence"/>
</dbReference>
<gene>
    <name evidence="2" type="ORF">E4U03_07725</name>
</gene>
<accession>A0A4Y9F461</accession>
<dbReference type="GO" id="GO:0032259">
    <property type="term" value="P:methylation"/>
    <property type="evidence" value="ECO:0007669"/>
    <property type="project" value="UniProtKB-KW"/>
</dbReference>
<dbReference type="EMBL" id="SPQC01000025">
    <property type="protein sequence ID" value="TFU21890.1"/>
    <property type="molecule type" value="Genomic_DNA"/>
</dbReference>
<comment type="caution">
    <text evidence="2">The sequence shown here is derived from an EMBL/GenBank/DDBJ whole genome shotgun (WGS) entry which is preliminary data.</text>
</comment>
<protein>
    <submittedName>
        <fullName evidence="2">SAM-dependent methyltransferase</fullName>
    </submittedName>
</protein>
<dbReference type="GO" id="GO:0008168">
    <property type="term" value="F:methyltransferase activity"/>
    <property type="evidence" value="ECO:0007669"/>
    <property type="project" value="UniProtKB-KW"/>
</dbReference>
<dbReference type="SUPFAM" id="SSF53335">
    <property type="entry name" value="S-adenosyl-L-methionine-dependent methyltransferases"/>
    <property type="match status" value="1"/>
</dbReference>
<proteinExistence type="predicted"/>